<dbReference type="EMBL" id="JBHLTS010000021">
    <property type="protein sequence ID" value="MFC0514947.1"/>
    <property type="molecule type" value="Genomic_DNA"/>
</dbReference>
<dbReference type="InterPro" id="IPR009057">
    <property type="entry name" value="Homeodomain-like_sf"/>
</dbReference>
<reference evidence="5 6" key="1">
    <citation type="submission" date="2024-09" db="EMBL/GenBank/DDBJ databases">
        <authorList>
            <person name="Sun Q."/>
            <person name="Mori K."/>
        </authorList>
    </citation>
    <scope>NUCLEOTIDE SEQUENCE [LARGE SCALE GENOMIC DNA]</scope>
    <source>
        <strain evidence="5 6">NCAIM B.02415</strain>
    </source>
</reference>
<keyword evidence="6" id="KW-1185">Reference proteome</keyword>
<dbReference type="Proteomes" id="UP001589828">
    <property type="component" value="Unassembled WGS sequence"/>
</dbReference>
<dbReference type="Pfam" id="PF12833">
    <property type="entry name" value="HTH_18"/>
    <property type="match status" value="1"/>
</dbReference>
<dbReference type="PROSITE" id="PS01124">
    <property type="entry name" value="HTH_ARAC_FAMILY_2"/>
    <property type="match status" value="1"/>
</dbReference>
<name>A0ABV6L656_9SPHI</name>
<feature type="domain" description="HTH araC/xylS-type" evidence="4">
    <location>
        <begin position="174"/>
        <end position="275"/>
    </location>
</feature>
<evidence type="ECO:0000256" key="1">
    <source>
        <dbReference type="ARBA" id="ARBA00023015"/>
    </source>
</evidence>
<evidence type="ECO:0000259" key="4">
    <source>
        <dbReference type="PROSITE" id="PS01124"/>
    </source>
</evidence>
<evidence type="ECO:0000313" key="5">
    <source>
        <dbReference type="EMBL" id="MFC0514947.1"/>
    </source>
</evidence>
<dbReference type="SMART" id="SM00342">
    <property type="entry name" value="HTH_ARAC"/>
    <property type="match status" value="1"/>
</dbReference>
<dbReference type="SUPFAM" id="SSF46689">
    <property type="entry name" value="Homeodomain-like"/>
    <property type="match status" value="1"/>
</dbReference>
<dbReference type="Gene3D" id="1.10.10.60">
    <property type="entry name" value="Homeodomain-like"/>
    <property type="match status" value="2"/>
</dbReference>
<dbReference type="InterPro" id="IPR018062">
    <property type="entry name" value="HTH_AraC-typ_CS"/>
</dbReference>
<evidence type="ECO:0000313" key="6">
    <source>
        <dbReference type="Proteomes" id="UP001589828"/>
    </source>
</evidence>
<keyword evidence="3" id="KW-0804">Transcription</keyword>
<keyword evidence="1" id="KW-0805">Transcription regulation</keyword>
<dbReference type="PANTHER" id="PTHR43280">
    <property type="entry name" value="ARAC-FAMILY TRANSCRIPTIONAL REGULATOR"/>
    <property type="match status" value="1"/>
</dbReference>
<sequence length="279" mass="32880">MKWITRERPKIDRIACPWLIKRFIDPEGEIIYVPLNEVLIKAAELEAIPFDIPNVEYSHYEDQCSFDYFLKKHRLKDDALFRIAAIVRGADTDRFDFAPQAAGLSAIFLGLAQNIQNDHELLELGMKIYDGLYTWAKYLYQQKHTQEPVGQLWLELFNKFLEQKGSKKTPKWAKEIREMIQDQIDTNMTLSLQQVSEELEINPAYLSREFSKHFENLSFGDYIRKMRIEKAMTLMETTDYSLSEIAYLTGFSDQSHFNRIFKKQMSMKASDYKKNLTKK</sequence>
<protein>
    <submittedName>
        <fullName evidence="5">Chromate resistance protein ChrB domain-containing protein</fullName>
    </submittedName>
</protein>
<keyword evidence="2" id="KW-0238">DNA-binding</keyword>
<dbReference type="InterPro" id="IPR018634">
    <property type="entry name" value="ChrB_C"/>
</dbReference>
<dbReference type="InterPro" id="IPR018060">
    <property type="entry name" value="HTH_AraC"/>
</dbReference>
<dbReference type="RefSeq" id="WP_377022790.1">
    <property type="nucleotide sequence ID" value="NZ_JBHLTS010000021.1"/>
</dbReference>
<evidence type="ECO:0000256" key="3">
    <source>
        <dbReference type="ARBA" id="ARBA00023163"/>
    </source>
</evidence>
<comment type="caution">
    <text evidence="5">The sequence shown here is derived from an EMBL/GenBank/DDBJ whole genome shotgun (WGS) entry which is preliminary data.</text>
</comment>
<evidence type="ECO:0000256" key="2">
    <source>
        <dbReference type="ARBA" id="ARBA00023125"/>
    </source>
</evidence>
<dbReference type="Pfam" id="PF09828">
    <property type="entry name" value="ChrB_C"/>
    <property type="match status" value="1"/>
</dbReference>
<organism evidence="5 6">
    <name type="scientific">Mucilaginibacter angelicae</name>
    <dbReference type="NCBI Taxonomy" id="869718"/>
    <lineage>
        <taxon>Bacteria</taxon>
        <taxon>Pseudomonadati</taxon>
        <taxon>Bacteroidota</taxon>
        <taxon>Sphingobacteriia</taxon>
        <taxon>Sphingobacteriales</taxon>
        <taxon>Sphingobacteriaceae</taxon>
        <taxon>Mucilaginibacter</taxon>
    </lineage>
</organism>
<proteinExistence type="predicted"/>
<dbReference type="PANTHER" id="PTHR43280:SF2">
    <property type="entry name" value="HTH-TYPE TRANSCRIPTIONAL REGULATOR EXSA"/>
    <property type="match status" value="1"/>
</dbReference>
<gene>
    <name evidence="5" type="ORF">ACFFGT_12085</name>
</gene>
<dbReference type="PROSITE" id="PS00041">
    <property type="entry name" value="HTH_ARAC_FAMILY_1"/>
    <property type="match status" value="1"/>
</dbReference>
<accession>A0ABV6L656</accession>